<dbReference type="InterPro" id="IPR002048">
    <property type="entry name" value="EF_hand_dom"/>
</dbReference>
<dbReference type="AlphaFoldDB" id="A0A835DFB3"/>
<evidence type="ECO:0000256" key="1">
    <source>
        <dbReference type="ARBA" id="ARBA00022737"/>
    </source>
</evidence>
<gene>
    <name evidence="4" type="ORF">HHK36_014344</name>
</gene>
<feature type="domain" description="EF-hand" evidence="3">
    <location>
        <begin position="4"/>
        <end position="39"/>
    </location>
</feature>
<keyword evidence="2" id="KW-0106">Calcium</keyword>
<evidence type="ECO:0000256" key="2">
    <source>
        <dbReference type="ARBA" id="ARBA00022837"/>
    </source>
</evidence>
<dbReference type="PROSITE" id="PS50222">
    <property type="entry name" value="EF_HAND_2"/>
    <property type="match status" value="3"/>
</dbReference>
<dbReference type="Pfam" id="PF13499">
    <property type="entry name" value="EF-hand_7"/>
    <property type="match status" value="1"/>
</dbReference>
<evidence type="ECO:0000259" key="3">
    <source>
        <dbReference type="PROSITE" id="PS50222"/>
    </source>
</evidence>
<dbReference type="FunFam" id="1.10.238.10:FF:000178">
    <property type="entry name" value="Calmodulin-2 A"/>
    <property type="match status" value="1"/>
</dbReference>
<feature type="domain" description="EF-hand" evidence="3">
    <location>
        <begin position="40"/>
        <end position="75"/>
    </location>
</feature>
<dbReference type="GO" id="GO:0005509">
    <property type="term" value="F:calcium ion binding"/>
    <property type="evidence" value="ECO:0007669"/>
    <property type="project" value="InterPro"/>
</dbReference>
<dbReference type="CDD" id="cd00051">
    <property type="entry name" value="EFh"/>
    <property type="match status" value="1"/>
</dbReference>
<dbReference type="InterPro" id="IPR050145">
    <property type="entry name" value="Centrin_CML-like"/>
</dbReference>
<keyword evidence="1" id="KW-0677">Repeat</keyword>
<dbReference type="Gene3D" id="1.10.238.10">
    <property type="entry name" value="EF-hand"/>
    <property type="match status" value="2"/>
</dbReference>
<feature type="domain" description="EF-hand" evidence="3">
    <location>
        <begin position="77"/>
        <end position="105"/>
    </location>
</feature>
<accession>A0A835DFB3</accession>
<name>A0A835DFB3_TETSI</name>
<dbReference type="PANTHER" id="PTHR23050">
    <property type="entry name" value="CALCIUM BINDING PROTEIN"/>
    <property type="match status" value="1"/>
</dbReference>
<keyword evidence="5" id="KW-1185">Reference proteome</keyword>
<dbReference type="Proteomes" id="UP000655225">
    <property type="component" value="Unassembled WGS sequence"/>
</dbReference>
<reference evidence="4 5" key="1">
    <citation type="submission" date="2020-04" db="EMBL/GenBank/DDBJ databases">
        <title>Plant Genome Project.</title>
        <authorList>
            <person name="Zhang R.-G."/>
        </authorList>
    </citation>
    <scope>NUCLEOTIDE SEQUENCE [LARGE SCALE GENOMIC DNA]</scope>
    <source>
        <strain evidence="4">YNK0</strain>
        <tissue evidence="4">Leaf</tissue>
    </source>
</reference>
<dbReference type="SUPFAM" id="SSF47473">
    <property type="entry name" value="EF-hand"/>
    <property type="match status" value="1"/>
</dbReference>
<dbReference type="InterPro" id="IPR011992">
    <property type="entry name" value="EF-hand-dom_pair"/>
</dbReference>
<evidence type="ECO:0000313" key="5">
    <source>
        <dbReference type="Proteomes" id="UP000655225"/>
    </source>
</evidence>
<proteinExistence type="predicted"/>
<protein>
    <recommendedName>
        <fullName evidence="3">EF-hand domain-containing protein</fullName>
    </recommendedName>
</protein>
<organism evidence="4 5">
    <name type="scientific">Tetracentron sinense</name>
    <name type="common">Spur-leaf</name>
    <dbReference type="NCBI Taxonomy" id="13715"/>
    <lineage>
        <taxon>Eukaryota</taxon>
        <taxon>Viridiplantae</taxon>
        <taxon>Streptophyta</taxon>
        <taxon>Embryophyta</taxon>
        <taxon>Tracheophyta</taxon>
        <taxon>Spermatophyta</taxon>
        <taxon>Magnoliopsida</taxon>
        <taxon>Trochodendrales</taxon>
        <taxon>Trochodendraceae</taxon>
        <taxon>Tetracentron</taxon>
    </lineage>
</organism>
<evidence type="ECO:0000313" key="4">
    <source>
        <dbReference type="EMBL" id="KAF8401041.1"/>
    </source>
</evidence>
<sequence length="105" mass="11987">MLLSRDEELEHVVKKFDVNGKGKISWMKLGLIMGSLEHSATEDELRKMVKEVDSDVDGFIDLNEFIELNTNGVDSVKVLEDLRNAFLIFDVNGNGSIRRRSCRRC</sequence>
<dbReference type="GO" id="GO:0043226">
    <property type="term" value="C:organelle"/>
    <property type="evidence" value="ECO:0007669"/>
    <property type="project" value="UniProtKB-ARBA"/>
</dbReference>
<dbReference type="EMBL" id="JABCRI010000009">
    <property type="protein sequence ID" value="KAF8401041.1"/>
    <property type="molecule type" value="Genomic_DNA"/>
</dbReference>
<comment type="caution">
    <text evidence="4">The sequence shown here is derived from an EMBL/GenBank/DDBJ whole genome shotgun (WGS) entry which is preliminary data.</text>
</comment>
<dbReference type="OMA" id="MCSICLP"/>
<dbReference type="OrthoDB" id="26525at2759"/>